<dbReference type="RefSeq" id="WP_283685524.1">
    <property type="nucleotide sequence ID" value="NZ_CALESN010000128.1"/>
</dbReference>
<dbReference type="InterPro" id="IPR025665">
    <property type="entry name" value="Beta-barrel_OMP_2"/>
</dbReference>
<evidence type="ECO:0000259" key="1">
    <source>
        <dbReference type="Pfam" id="PF13568"/>
    </source>
</evidence>
<organism evidence="2">
    <name type="scientific">uncultured Dysgonomonas sp</name>
    <dbReference type="NCBI Taxonomy" id="206096"/>
    <lineage>
        <taxon>Bacteria</taxon>
        <taxon>Pseudomonadati</taxon>
        <taxon>Bacteroidota</taxon>
        <taxon>Bacteroidia</taxon>
        <taxon>Bacteroidales</taxon>
        <taxon>Dysgonomonadaceae</taxon>
        <taxon>Dysgonomonas</taxon>
        <taxon>environmental samples</taxon>
    </lineage>
</organism>
<dbReference type="EMBL" id="FLUL01000001">
    <property type="protein sequence ID" value="SBW03124.1"/>
    <property type="molecule type" value="Genomic_DNA"/>
</dbReference>
<name>A0A212JUI5_9BACT</name>
<gene>
    <name evidence="2" type="ORF">KL86DYS2_12380</name>
</gene>
<dbReference type="AlphaFoldDB" id="A0A212JUI5"/>
<dbReference type="Pfam" id="PF13568">
    <property type="entry name" value="OMP_b-brl_2"/>
    <property type="match status" value="1"/>
</dbReference>
<proteinExistence type="predicted"/>
<protein>
    <recommendedName>
        <fullName evidence="1">Outer membrane protein beta-barrel domain-containing protein</fullName>
    </recommendedName>
</protein>
<reference evidence="2" key="1">
    <citation type="submission" date="2016-04" db="EMBL/GenBank/DDBJ databases">
        <authorList>
            <person name="Evans L.H."/>
            <person name="Alamgir A."/>
            <person name="Owens N."/>
            <person name="Weber N.D."/>
            <person name="Virtaneva K."/>
            <person name="Barbian K."/>
            <person name="Babar A."/>
            <person name="Rosenke K."/>
        </authorList>
    </citation>
    <scope>NUCLEOTIDE SEQUENCE</scope>
    <source>
        <strain evidence="2">86-2</strain>
    </source>
</reference>
<feature type="domain" description="Outer membrane protein beta-barrel" evidence="1">
    <location>
        <begin position="28"/>
        <end position="214"/>
    </location>
</feature>
<sequence length="241" mass="27685">MVNRYLLLLLLPFIFGSFMYGQNKDFKPEWNIGVGFGPTFSSVDFQSVPNSENANKMRISTKNQMQYHGGIAIRYISEKNIGIIAELNYSQEGWKQNFSKNDVFANLGFEHSHQLNYFELPVLTHIYFGNKVRFFFNLGPKIGFLISDSEKINDKLENYLASGVSPSFETNQYYRMAENKIDYALMAGLGLEFRTGIGNFALEGRYSFGLGDIYKSSKADYFSRSANRVIYGKLTYYVKLF</sequence>
<evidence type="ECO:0000313" key="2">
    <source>
        <dbReference type="EMBL" id="SBW03124.1"/>
    </source>
</evidence>
<accession>A0A212JUI5</accession>